<name>A0A3P3YED7_PLABS</name>
<keyword evidence="2" id="KW-0396">Initiation factor</keyword>
<evidence type="ECO:0000256" key="3">
    <source>
        <dbReference type="ARBA" id="ARBA00022917"/>
    </source>
</evidence>
<proteinExistence type="inferred from homology"/>
<evidence type="ECO:0000313" key="5">
    <source>
        <dbReference type="EMBL" id="SPQ98551.1"/>
    </source>
</evidence>
<dbReference type="Gene3D" id="3.10.20.80">
    <property type="entry name" value="Translation initiation factor 3 (IF-3), N-terminal domain"/>
    <property type="match status" value="1"/>
</dbReference>
<dbReference type="AlphaFoldDB" id="A0A3P3YED7"/>
<comment type="similarity">
    <text evidence="1">Belongs to the IF-3 family.</text>
</comment>
<keyword evidence="3" id="KW-0648">Protein biosynthesis</keyword>
<evidence type="ECO:0000259" key="4">
    <source>
        <dbReference type="Pfam" id="PF05198"/>
    </source>
</evidence>
<dbReference type="InterPro" id="IPR019814">
    <property type="entry name" value="Translation_initiation_fac_3_N"/>
</dbReference>
<dbReference type="GO" id="GO:0003743">
    <property type="term" value="F:translation initiation factor activity"/>
    <property type="evidence" value="ECO:0007669"/>
    <property type="project" value="UniProtKB-KW"/>
</dbReference>
<dbReference type="SUPFAM" id="SSF54364">
    <property type="entry name" value="Translation initiation factor IF3, N-terminal domain"/>
    <property type="match status" value="1"/>
</dbReference>
<dbReference type="Gene3D" id="3.30.110.10">
    <property type="entry name" value="Translation initiation factor 3 (IF-3), C-terminal domain"/>
    <property type="match status" value="1"/>
</dbReference>
<geneLocation type="mitochondrion" evidence="5"/>
<dbReference type="Pfam" id="PF05198">
    <property type="entry name" value="IF3_N"/>
    <property type="match status" value="1"/>
</dbReference>
<feature type="domain" description="Translation initiation factor 3 N-terminal" evidence="4">
    <location>
        <begin position="27"/>
        <end position="72"/>
    </location>
</feature>
<dbReference type="SUPFAM" id="SSF55200">
    <property type="entry name" value="Translation initiation factor IF3, C-terminal domain"/>
    <property type="match status" value="1"/>
</dbReference>
<dbReference type="InterPro" id="IPR036787">
    <property type="entry name" value="T_IF-3_N_sf"/>
</dbReference>
<dbReference type="InterPro" id="IPR036788">
    <property type="entry name" value="T_IF-3_C_sf"/>
</dbReference>
<dbReference type="PANTHER" id="PTHR10938:SF0">
    <property type="entry name" value="TRANSLATION INITIATION FACTOR IF-3, MITOCHONDRIAL"/>
    <property type="match status" value="1"/>
</dbReference>
<evidence type="ECO:0000256" key="1">
    <source>
        <dbReference type="ARBA" id="ARBA00005439"/>
    </source>
</evidence>
<sequence length="200" mass="21981">MIVARRLSPWRWPAVPMRRLASVADDPVVLLIDKAGKNLGHKTMSEAVRLAAHSHGDLFPVNTSKQPAVYKIGLASAKPAEQPLAPAGAAEAKTSKTCKKVKEKCVQFTTRTEKHDFDHKVASARKFLLEGHRVSIVVTLINKGARVDKGNRVLTSMTLQDARDRICNDLADVGKLHGSVRDIGWRHTFALNPLHPPPPK</sequence>
<keyword evidence="5" id="KW-0496">Mitochondrion</keyword>
<evidence type="ECO:0000256" key="2">
    <source>
        <dbReference type="ARBA" id="ARBA00022540"/>
    </source>
</evidence>
<gene>
    <name evidence="5" type="ORF">PLBR_LOCUS5766</name>
</gene>
<dbReference type="EMBL" id="OVEO01000010">
    <property type="protein sequence ID" value="SPQ98551.1"/>
    <property type="molecule type" value="Genomic_DNA"/>
</dbReference>
<dbReference type="InterPro" id="IPR001288">
    <property type="entry name" value="Translation_initiation_fac_3"/>
</dbReference>
<protein>
    <recommendedName>
        <fullName evidence="4">Translation initiation factor 3 N-terminal domain-containing protein</fullName>
    </recommendedName>
</protein>
<accession>A0A3P3YED7</accession>
<dbReference type="GO" id="GO:0070124">
    <property type="term" value="P:mitochondrial translational initiation"/>
    <property type="evidence" value="ECO:0007669"/>
    <property type="project" value="TreeGrafter"/>
</dbReference>
<dbReference type="GO" id="GO:0005739">
    <property type="term" value="C:mitochondrion"/>
    <property type="evidence" value="ECO:0007669"/>
    <property type="project" value="TreeGrafter"/>
</dbReference>
<reference evidence="5 6" key="1">
    <citation type="submission" date="2018-03" db="EMBL/GenBank/DDBJ databases">
        <authorList>
            <person name="Fogelqvist J."/>
        </authorList>
    </citation>
    <scope>NUCLEOTIDE SEQUENCE [LARGE SCALE GENOMIC DNA]</scope>
</reference>
<dbReference type="Proteomes" id="UP000290189">
    <property type="component" value="Unassembled WGS sequence"/>
</dbReference>
<dbReference type="PANTHER" id="PTHR10938">
    <property type="entry name" value="TRANSLATION INITIATION FACTOR IF-3"/>
    <property type="match status" value="1"/>
</dbReference>
<organism evidence="5 6">
    <name type="scientific">Plasmodiophora brassicae</name>
    <name type="common">Clubroot disease agent</name>
    <dbReference type="NCBI Taxonomy" id="37360"/>
    <lineage>
        <taxon>Eukaryota</taxon>
        <taxon>Sar</taxon>
        <taxon>Rhizaria</taxon>
        <taxon>Endomyxa</taxon>
        <taxon>Phytomyxea</taxon>
        <taxon>Plasmodiophorida</taxon>
        <taxon>Plasmodiophoridae</taxon>
        <taxon>Plasmodiophora</taxon>
    </lineage>
</organism>
<evidence type="ECO:0000313" key="6">
    <source>
        <dbReference type="Proteomes" id="UP000290189"/>
    </source>
</evidence>
<dbReference type="GO" id="GO:0043022">
    <property type="term" value="F:ribosome binding"/>
    <property type="evidence" value="ECO:0007669"/>
    <property type="project" value="TreeGrafter"/>
</dbReference>
<dbReference type="GO" id="GO:0032790">
    <property type="term" value="P:ribosome disassembly"/>
    <property type="evidence" value="ECO:0007669"/>
    <property type="project" value="TreeGrafter"/>
</dbReference>